<evidence type="ECO:0000313" key="16">
    <source>
        <dbReference type="EMBL" id="MBK7954346.1"/>
    </source>
</evidence>
<dbReference type="SMART" id="SM00388">
    <property type="entry name" value="HisKA"/>
    <property type="match status" value="1"/>
</dbReference>
<evidence type="ECO:0000256" key="13">
    <source>
        <dbReference type="ARBA" id="ARBA00057300"/>
    </source>
</evidence>
<dbReference type="Pfam" id="PF02702">
    <property type="entry name" value="KdpD"/>
    <property type="match status" value="1"/>
</dbReference>
<keyword evidence="10 14" id="KW-1133">Transmembrane helix</keyword>
<evidence type="ECO:0000256" key="2">
    <source>
        <dbReference type="ARBA" id="ARBA00004141"/>
    </source>
</evidence>
<dbReference type="InterPro" id="IPR025201">
    <property type="entry name" value="KdpD_TM"/>
</dbReference>
<dbReference type="Gene3D" id="3.40.50.620">
    <property type="entry name" value="HUPs"/>
    <property type="match status" value="1"/>
</dbReference>
<dbReference type="CDD" id="cd00075">
    <property type="entry name" value="HATPase"/>
    <property type="match status" value="1"/>
</dbReference>
<dbReference type="SUPFAM" id="SSF47384">
    <property type="entry name" value="Homodimeric domain of signal transducing histidine kinase"/>
    <property type="match status" value="1"/>
</dbReference>
<keyword evidence="9" id="KW-0067">ATP-binding</keyword>
<evidence type="ECO:0000256" key="1">
    <source>
        <dbReference type="ARBA" id="ARBA00000085"/>
    </source>
</evidence>
<dbReference type="PROSITE" id="PS50109">
    <property type="entry name" value="HIS_KIN"/>
    <property type="match status" value="1"/>
</dbReference>
<dbReference type="GO" id="GO:0005886">
    <property type="term" value="C:plasma membrane"/>
    <property type="evidence" value="ECO:0007669"/>
    <property type="project" value="TreeGrafter"/>
</dbReference>
<name>A0A935T9N9_9PROT</name>
<organism evidence="16 17">
    <name type="scientific">Candidatus Accumulibacter affinis</name>
    <dbReference type="NCBI Taxonomy" id="2954384"/>
    <lineage>
        <taxon>Bacteria</taxon>
        <taxon>Pseudomonadati</taxon>
        <taxon>Pseudomonadota</taxon>
        <taxon>Betaproteobacteria</taxon>
        <taxon>Candidatus Accumulibacter</taxon>
    </lineage>
</organism>
<dbReference type="Gene3D" id="1.10.287.130">
    <property type="match status" value="1"/>
</dbReference>
<evidence type="ECO:0000256" key="5">
    <source>
        <dbReference type="ARBA" id="ARBA00022679"/>
    </source>
</evidence>
<evidence type="ECO:0000256" key="8">
    <source>
        <dbReference type="ARBA" id="ARBA00022777"/>
    </source>
</evidence>
<feature type="transmembrane region" description="Helical" evidence="14">
    <location>
        <begin position="395"/>
        <end position="414"/>
    </location>
</feature>
<keyword evidence="8" id="KW-0418">Kinase</keyword>
<evidence type="ECO:0000256" key="7">
    <source>
        <dbReference type="ARBA" id="ARBA00022741"/>
    </source>
</evidence>
<dbReference type="InterPro" id="IPR027417">
    <property type="entry name" value="P-loop_NTPase"/>
</dbReference>
<dbReference type="InterPro" id="IPR005467">
    <property type="entry name" value="His_kinase_dom"/>
</dbReference>
<keyword evidence="6 14" id="KW-0812">Transmembrane</keyword>
<dbReference type="GO" id="GO:0000155">
    <property type="term" value="F:phosphorelay sensor kinase activity"/>
    <property type="evidence" value="ECO:0007669"/>
    <property type="project" value="InterPro"/>
</dbReference>
<dbReference type="CDD" id="cd01987">
    <property type="entry name" value="USP_KdpD-like"/>
    <property type="match status" value="1"/>
</dbReference>
<comment type="subcellular location">
    <subcellularLocation>
        <location evidence="2">Membrane</location>
        <topology evidence="2">Multi-pass membrane protein</topology>
    </subcellularLocation>
</comment>
<proteinExistence type="predicted"/>
<dbReference type="CDD" id="cd00082">
    <property type="entry name" value="HisKA"/>
    <property type="match status" value="1"/>
</dbReference>
<evidence type="ECO:0000256" key="12">
    <source>
        <dbReference type="ARBA" id="ARBA00023136"/>
    </source>
</evidence>
<dbReference type="InterPro" id="IPR003661">
    <property type="entry name" value="HisK_dim/P_dom"/>
</dbReference>
<dbReference type="Gene3D" id="3.30.450.40">
    <property type="match status" value="1"/>
</dbReference>
<dbReference type="Pfam" id="PF13493">
    <property type="entry name" value="DUF4118"/>
    <property type="match status" value="1"/>
</dbReference>
<dbReference type="InterPro" id="IPR029016">
    <property type="entry name" value="GAF-like_dom_sf"/>
</dbReference>
<dbReference type="PANTHER" id="PTHR45569:SF1">
    <property type="entry name" value="SENSOR PROTEIN KDPD"/>
    <property type="match status" value="1"/>
</dbReference>
<dbReference type="Gene3D" id="3.30.565.10">
    <property type="entry name" value="Histidine kinase-like ATPase, C-terminal domain"/>
    <property type="match status" value="1"/>
</dbReference>
<dbReference type="Pfam" id="PF00512">
    <property type="entry name" value="HisKA"/>
    <property type="match status" value="1"/>
</dbReference>
<dbReference type="InterPro" id="IPR014729">
    <property type="entry name" value="Rossmann-like_a/b/a_fold"/>
</dbReference>
<evidence type="ECO:0000256" key="3">
    <source>
        <dbReference type="ARBA" id="ARBA00012438"/>
    </source>
</evidence>
<evidence type="ECO:0000256" key="4">
    <source>
        <dbReference type="ARBA" id="ARBA00022553"/>
    </source>
</evidence>
<dbReference type="InterPro" id="IPR003018">
    <property type="entry name" value="GAF"/>
</dbReference>
<dbReference type="FunFam" id="3.30.565.10:FF:000042">
    <property type="entry name" value="Two-component sensor histidine kinase KdpD"/>
    <property type="match status" value="1"/>
</dbReference>
<dbReference type="Pfam" id="PF13492">
    <property type="entry name" value="GAF_3"/>
    <property type="match status" value="1"/>
</dbReference>
<comment type="function">
    <text evidence="13">Member of the two-component regulatory system KdpD/KdpE involved in the regulation of the kdp operon. KdpD may function as a membrane-associated protein kinase that phosphorylates KdpE in response to environmental signals.</text>
</comment>
<protein>
    <recommendedName>
        <fullName evidence="3">histidine kinase</fullName>
        <ecNumber evidence="3">2.7.13.3</ecNumber>
    </recommendedName>
</protein>
<dbReference type="GO" id="GO:0005524">
    <property type="term" value="F:ATP binding"/>
    <property type="evidence" value="ECO:0007669"/>
    <property type="project" value="UniProtKB-KW"/>
</dbReference>
<keyword evidence="7" id="KW-0547">Nucleotide-binding</keyword>
<dbReference type="EC" id="2.7.13.3" evidence="3"/>
<keyword evidence="5" id="KW-0808">Transferase</keyword>
<dbReference type="PRINTS" id="PR00344">
    <property type="entry name" value="BCTRLSENSOR"/>
</dbReference>
<keyword evidence="12 14" id="KW-0472">Membrane</keyword>
<dbReference type="InterPro" id="IPR004358">
    <property type="entry name" value="Sig_transdc_His_kin-like_C"/>
</dbReference>
<dbReference type="AlphaFoldDB" id="A0A935T9N9"/>
<dbReference type="InterPro" id="IPR038318">
    <property type="entry name" value="KdpD_sf"/>
</dbReference>
<dbReference type="InterPro" id="IPR003594">
    <property type="entry name" value="HATPase_dom"/>
</dbReference>
<dbReference type="InterPro" id="IPR052023">
    <property type="entry name" value="Histidine_kinase_KdpD"/>
</dbReference>
<accession>A0A935T9N9</accession>
<dbReference type="EMBL" id="JADJOT010000009">
    <property type="protein sequence ID" value="MBK7954346.1"/>
    <property type="molecule type" value="Genomic_DNA"/>
</dbReference>
<dbReference type="Pfam" id="PF02518">
    <property type="entry name" value="HATPase_c"/>
    <property type="match status" value="1"/>
</dbReference>
<dbReference type="Gene3D" id="3.40.50.300">
    <property type="entry name" value="P-loop containing nucleotide triphosphate hydrolases"/>
    <property type="match status" value="1"/>
</dbReference>
<sequence length="902" mass="98328">MSERPDPDQLLARVQEEEAKAARGKLKIFFGASAGVGKTYAMLGAARQQKDLGTDVVIGVVETHGRKETEALLAGLERLPRLAIPYRDKVLREFDLDAALARRPTLILMDELAHSNVAGSRHPKRWQDVHELLAAGIDVYSTVNVQHLETLNDVVSGIAGIRVWETVPDHVFDEADEVVLVDLPPDELLQRLKEGKVYLPQQAERAIRNFFRKGNLIALRELALRRTADRVDDEMLAYRRETSVNTVWQTRDALLVCIGPGAGAERLVRTGARLAGRLEAPWHAVHVDTHTSGPEPELQRQRIVRALDLAGSLGAETATLSADDAVAAIVDYAREQNLGRVLVGRDHPRRWRPWYRSMADRVGHAAPDLDVVQVARNDDARVPVRATTPIAPSDWLAYLKAAAICALATVLATPLAGVIELTNIAMLFLLAVLIVAMWLGRGPAVASSFFAVAAFDFFFVPPRFSFAVSDAQYLMTFAMMLIVALITGQLTARYKQHAEVATRREARARALYEMARDLSAALLPVQIAEACDRFLSVEFGAQAALLLTDAKDHLQAETVNARGGTGSTPDVDEGVARWAFDHGEAAGLSTDTLPGSPLLYLPLKAPMRTRGVLAVAPRDPLRVQGPEARRQLETFASLVAIAVERMHYVDVAQTTLLQMESESLRNSLLSAISHDLRTPLSVLVGLAESIRLTQPQLSEAQSTIAEKLKEEALRMNTKVNKLLDMARLQAGKVELNRQWQPLEEVVGGALMAMDVPLAAHSVHTALPDDLPLFEIDAVLIERVLCNLLENAGKYTPAGTRISIGAALRQSEVAVWVDDNGPGLPKGHEETIFQKFDRGTRASTTAGVGLGLAICRAIVEAHGGRIHAENLATGGARFIFSLPRGIPPTIREEGMVAGEVSTP</sequence>
<dbReference type="SUPFAM" id="SSF52402">
    <property type="entry name" value="Adenine nucleotide alpha hydrolases-like"/>
    <property type="match status" value="1"/>
</dbReference>
<evidence type="ECO:0000256" key="10">
    <source>
        <dbReference type="ARBA" id="ARBA00022989"/>
    </source>
</evidence>
<reference evidence="16 17" key="1">
    <citation type="submission" date="2020-10" db="EMBL/GenBank/DDBJ databases">
        <title>Connecting structure to function with the recovery of over 1000 high-quality activated sludge metagenome-assembled genomes encoding full-length rRNA genes using long-read sequencing.</title>
        <authorList>
            <person name="Singleton C.M."/>
            <person name="Petriglieri F."/>
            <person name="Kristensen J.M."/>
            <person name="Kirkegaard R.H."/>
            <person name="Michaelsen T.Y."/>
            <person name="Andersen M.H."/>
            <person name="Karst S.M."/>
            <person name="Dueholm M.S."/>
            <person name="Nielsen P.H."/>
            <person name="Albertsen M."/>
        </authorList>
    </citation>
    <scope>NUCLEOTIDE SEQUENCE [LARGE SCALE GENOMIC DNA]</scope>
    <source>
        <strain evidence="16">Fred_18-Q3-R57-64_BAT3C.720</strain>
    </source>
</reference>
<dbReference type="SUPFAM" id="SSF55874">
    <property type="entry name" value="ATPase domain of HSP90 chaperone/DNA topoisomerase II/histidine kinase"/>
    <property type="match status" value="1"/>
</dbReference>
<dbReference type="SUPFAM" id="SSF55781">
    <property type="entry name" value="GAF domain-like"/>
    <property type="match status" value="1"/>
</dbReference>
<feature type="transmembrane region" description="Helical" evidence="14">
    <location>
        <begin position="421"/>
        <end position="439"/>
    </location>
</feature>
<dbReference type="InterPro" id="IPR036890">
    <property type="entry name" value="HATPase_C_sf"/>
</dbReference>
<feature type="transmembrane region" description="Helical" evidence="14">
    <location>
        <begin position="473"/>
        <end position="492"/>
    </location>
</feature>
<dbReference type="SMART" id="SM00387">
    <property type="entry name" value="HATPase_c"/>
    <property type="match status" value="1"/>
</dbReference>
<comment type="caution">
    <text evidence="16">The sequence shown here is derived from an EMBL/GenBank/DDBJ whole genome shotgun (WGS) entry which is preliminary data.</text>
</comment>
<dbReference type="Proteomes" id="UP000706151">
    <property type="component" value="Unassembled WGS sequence"/>
</dbReference>
<evidence type="ECO:0000256" key="6">
    <source>
        <dbReference type="ARBA" id="ARBA00022692"/>
    </source>
</evidence>
<dbReference type="GO" id="GO:0005737">
    <property type="term" value="C:cytoplasm"/>
    <property type="evidence" value="ECO:0007669"/>
    <property type="project" value="UniProtKB-ARBA"/>
</dbReference>
<dbReference type="Gene3D" id="1.20.120.620">
    <property type="entry name" value="Backbone structure of the membrane domain of e. Coli histidine kinase receptor kdpd"/>
    <property type="match status" value="1"/>
</dbReference>
<dbReference type="GO" id="GO:0042802">
    <property type="term" value="F:identical protein binding"/>
    <property type="evidence" value="ECO:0007669"/>
    <property type="project" value="UniProtKB-ARBA"/>
</dbReference>
<comment type="catalytic activity">
    <reaction evidence="1">
        <text>ATP + protein L-histidine = ADP + protein N-phospho-L-histidine.</text>
        <dbReference type="EC" id="2.7.13.3"/>
    </reaction>
</comment>
<evidence type="ECO:0000256" key="9">
    <source>
        <dbReference type="ARBA" id="ARBA00022840"/>
    </source>
</evidence>
<dbReference type="InterPro" id="IPR036097">
    <property type="entry name" value="HisK_dim/P_sf"/>
</dbReference>
<keyword evidence="11" id="KW-0902">Two-component regulatory system</keyword>
<dbReference type="FunFam" id="3.40.50.300:FF:000483">
    <property type="entry name" value="Sensor histidine kinase KdpD"/>
    <property type="match status" value="1"/>
</dbReference>
<feature type="transmembrane region" description="Helical" evidence="14">
    <location>
        <begin position="445"/>
        <end position="461"/>
    </location>
</feature>
<keyword evidence="4" id="KW-0597">Phosphoprotein</keyword>
<dbReference type="InterPro" id="IPR003852">
    <property type="entry name" value="Sig_transdc_His_kinase_KdpD_N"/>
</dbReference>
<evidence type="ECO:0000256" key="14">
    <source>
        <dbReference type="SAM" id="Phobius"/>
    </source>
</evidence>
<evidence type="ECO:0000256" key="11">
    <source>
        <dbReference type="ARBA" id="ARBA00023012"/>
    </source>
</evidence>
<gene>
    <name evidence="16" type="ORF">IPK02_10515</name>
</gene>
<feature type="domain" description="Histidine kinase" evidence="15">
    <location>
        <begin position="671"/>
        <end position="885"/>
    </location>
</feature>
<evidence type="ECO:0000313" key="17">
    <source>
        <dbReference type="Proteomes" id="UP000706151"/>
    </source>
</evidence>
<dbReference type="PANTHER" id="PTHR45569">
    <property type="entry name" value="SENSOR PROTEIN KDPD"/>
    <property type="match status" value="1"/>
</dbReference>
<evidence type="ECO:0000259" key="15">
    <source>
        <dbReference type="PROSITE" id="PS50109"/>
    </source>
</evidence>